<dbReference type="OrthoDB" id="10062362at2759"/>
<comment type="caution">
    <text evidence="1">The sequence shown here is derived from an EMBL/GenBank/DDBJ whole genome shotgun (WGS) entry which is preliminary data.</text>
</comment>
<protein>
    <submittedName>
        <fullName evidence="1">Uncharacterized protein</fullName>
    </submittedName>
</protein>
<feature type="non-terminal residue" evidence="1">
    <location>
        <position position="1"/>
    </location>
</feature>
<sequence length="562" mass="63409">PKVKYYSDRHQRRIVKAEAEILTLPVAQTVSVADPCTEYPVELNRNASNSSTIDLIHEQIPTTQENTFDSAYELQASDSTIPNSTDQDILTYQNNVTIWEEECQPITTSEDSDNQDDHFDIQNYLVQWSLKHKVSHSALNDLLTMLKKHECFTNIPKDSRTPRQTVVEPLPPGEYVHFGLKNALQTLLENVKNPPVEMKIQIGIDGIPVHRSTNIQMWPRLVRSVDRTSSMETVVADAVRCIRSTSDATDSEIKKAVMSWLQHSTDRVKAHLKALNKRSETSRQYRYDELLQIFIASLSFHYRLQRDSTLDIHHLAGDGSMQIRYKRSINSAVISAPTEVHTEAQSNTKISKPIYKPNDWLSDLIRLITGEDVTAFITLIHETISASEKLAVEVYKELIEILGTLEGEASRDIELILNSAIEDAIAICETVVIDLATLMPAITNYHPLFADVSELIKIILGKTLEQFLLEVGIALIKTQELIEDTVTKIEVAAEKVAHEAAVKIRALANKTLVEVANMIEPILRVLEECIDLDSTSKVSPKDKYLTEAKFKLRLILNRPQGD</sequence>
<dbReference type="Proteomes" id="UP000708208">
    <property type="component" value="Unassembled WGS sequence"/>
</dbReference>
<reference evidence="1" key="1">
    <citation type="submission" date="2021-06" db="EMBL/GenBank/DDBJ databases">
        <authorList>
            <person name="Hodson N. C."/>
            <person name="Mongue J. A."/>
            <person name="Jaron S. K."/>
        </authorList>
    </citation>
    <scope>NUCLEOTIDE SEQUENCE</scope>
</reference>
<dbReference type="EMBL" id="CAJVCH010525655">
    <property type="protein sequence ID" value="CAG7822196.1"/>
    <property type="molecule type" value="Genomic_DNA"/>
</dbReference>
<gene>
    <name evidence="1" type="ORF">AFUS01_LOCUS32479</name>
</gene>
<evidence type="ECO:0000313" key="2">
    <source>
        <dbReference type="Proteomes" id="UP000708208"/>
    </source>
</evidence>
<organism evidence="1 2">
    <name type="scientific">Allacma fusca</name>
    <dbReference type="NCBI Taxonomy" id="39272"/>
    <lineage>
        <taxon>Eukaryota</taxon>
        <taxon>Metazoa</taxon>
        <taxon>Ecdysozoa</taxon>
        <taxon>Arthropoda</taxon>
        <taxon>Hexapoda</taxon>
        <taxon>Collembola</taxon>
        <taxon>Symphypleona</taxon>
        <taxon>Sminthuridae</taxon>
        <taxon>Allacma</taxon>
    </lineage>
</organism>
<evidence type="ECO:0000313" key="1">
    <source>
        <dbReference type="EMBL" id="CAG7822196.1"/>
    </source>
</evidence>
<accession>A0A8J2KVG5</accession>
<keyword evidence="2" id="KW-1185">Reference proteome</keyword>
<proteinExistence type="predicted"/>
<name>A0A8J2KVG5_9HEXA</name>
<dbReference type="AlphaFoldDB" id="A0A8J2KVG5"/>